<dbReference type="FunFam" id="1.25.10.10:FF:000099">
    <property type="entry name" value="Deoxyhypusine hydroxylase"/>
    <property type="match status" value="1"/>
</dbReference>
<dbReference type="OrthoDB" id="421002at2759"/>
<feature type="region of interest" description="Disordered" evidence="12">
    <location>
        <begin position="142"/>
        <end position="166"/>
    </location>
</feature>
<evidence type="ECO:0000256" key="9">
    <source>
        <dbReference type="ARBA" id="ARBA00045876"/>
    </source>
</evidence>
<evidence type="ECO:0000256" key="4">
    <source>
        <dbReference type="ARBA" id="ARBA00022737"/>
    </source>
</evidence>
<dbReference type="Gene3D" id="1.25.10.10">
    <property type="entry name" value="Leucine-rich Repeat Variant"/>
    <property type="match status" value="2"/>
</dbReference>
<dbReference type="GO" id="GO:0005737">
    <property type="term" value="C:cytoplasm"/>
    <property type="evidence" value="ECO:0007669"/>
    <property type="project" value="UniProtKB-SubCell"/>
</dbReference>
<dbReference type="EMBL" id="JAEPQZ010000019">
    <property type="protein sequence ID" value="KAG2171815.1"/>
    <property type="molecule type" value="Genomic_DNA"/>
</dbReference>
<proteinExistence type="inferred from homology"/>
<keyword evidence="4" id="KW-0677">Repeat</keyword>
<keyword evidence="10" id="KW-0539">Nucleus</keyword>
<evidence type="ECO:0000256" key="8">
    <source>
        <dbReference type="ARBA" id="ARBA00023256"/>
    </source>
</evidence>
<keyword evidence="7 10" id="KW-0503">Monooxygenase</keyword>
<protein>
    <recommendedName>
        <fullName evidence="10">Deoxyhypusine hydroxylase</fullName>
        <shortName evidence="10">DOHH</shortName>
        <ecNumber evidence="10">1.14.99.29</ecNumber>
    </recommendedName>
    <alternativeName>
        <fullName evidence="10">Deoxyhypusine dioxygenase</fullName>
    </alternativeName>
    <alternativeName>
        <fullName evidence="10">Deoxyhypusine monooxygenase</fullName>
    </alternativeName>
</protein>
<name>A0A8H7U7N2_MORIS</name>
<dbReference type="PANTHER" id="PTHR12697">
    <property type="entry name" value="PBS LYASE HEAT-LIKE PROTEIN"/>
    <property type="match status" value="1"/>
</dbReference>
<comment type="similarity">
    <text evidence="10">Belongs to the deoxyhypusine hydroxylase family.</text>
</comment>
<reference evidence="13" key="1">
    <citation type="submission" date="2020-12" db="EMBL/GenBank/DDBJ databases">
        <title>Metabolic potential, ecology and presence of endohyphal bacteria is reflected in genomic diversity of Mucoromycotina.</title>
        <authorList>
            <person name="Muszewska A."/>
            <person name="Okrasinska A."/>
            <person name="Steczkiewicz K."/>
            <person name="Drgas O."/>
            <person name="Orlowska M."/>
            <person name="Perlinska-Lenart U."/>
            <person name="Aleksandrzak-Piekarczyk T."/>
            <person name="Szatraj K."/>
            <person name="Zielenkiewicz U."/>
            <person name="Pilsyk S."/>
            <person name="Malc E."/>
            <person name="Mieczkowski P."/>
            <person name="Kruszewska J.S."/>
            <person name="Biernat P."/>
            <person name="Pawlowska J."/>
        </authorList>
    </citation>
    <scope>NUCLEOTIDE SEQUENCE</scope>
    <source>
        <strain evidence="13">WA0000067209</strain>
    </source>
</reference>
<evidence type="ECO:0000256" key="10">
    <source>
        <dbReference type="HAMAP-Rule" id="MF_03101"/>
    </source>
</evidence>
<dbReference type="PANTHER" id="PTHR12697:SF5">
    <property type="entry name" value="DEOXYHYPUSINE HYDROXYLASE"/>
    <property type="match status" value="1"/>
</dbReference>
<evidence type="ECO:0000256" key="6">
    <source>
        <dbReference type="ARBA" id="ARBA00023004"/>
    </source>
</evidence>
<dbReference type="PROSITE" id="PS50077">
    <property type="entry name" value="HEAT_REPEAT"/>
    <property type="match status" value="1"/>
</dbReference>
<feature type="binding site" evidence="10">
    <location>
        <position position="254"/>
    </location>
    <ligand>
        <name>Fe cation</name>
        <dbReference type="ChEBI" id="CHEBI:24875"/>
        <label>2</label>
    </ligand>
</feature>
<dbReference type="GO" id="GO:0046872">
    <property type="term" value="F:metal ion binding"/>
    <property type="evidence" value="ECO:0007669"/>
    <property type="project" value="UniProtKB-KW"/>
</dbReference>
<dbReference type="GO" id="GO:0019135">
    <property type="term" value="F:deoxyhypusine monooxygenase activity"/>
    <property type="evidence" value="ECO:0007669"/>
    <property type="project" value="UniProtKB-UniRule"/>
</dbReference>
<comment type="pathway">
    <text evidence="2 10">Protein modification; eIF5A hypusination.</text>
</comment>
<evidence type="ECO:0000256" key="11">
    <source>
        <dbReference type="PROSITE-ProRule" id="PRU00103"/>
    </source>
</evidence>
<evidence type="ECO:0000313" key="13">
    <source>
        <dbReference type="EMBL" id="KAG2171815.1"/>
    </source>
</evidence>
<keyword evidence="14" id="KW-1185">Reference proteome</keyword>
<evidence type="ECO:0000256" key="1">
    <source>
        <dbReference type="ARBA" id="ARBA00000068"/>
    </source>
</evidence>
<keyword evidence="3 10" id="KW-0479">Metal-binding</keyword>
<dbReference type="UniPathway" id="UPA00354"/>
<dbReference type="GO" id="GO:0005634">
    <property type="term" value="C:nucleus"/>
    <property type="evidence" value="ECO:0007669"/>
    <property type="project" value="UniProtKB-SubCell"/>
</dbReference>
<evidence type="ECO:0000313" key="14">
    <source>
        <dbReference type="Proteomes" id="UP000654370"/>
    </source>
</evidence>
<keyword evidence="8 10" id="KW-0386">Hypusine biosynthesis</keyword>
<dbReference type="EC" id="1.14.99.29" evidence="10"/>
<feature type="binding site" evidence="10">
    <location>
        <position position="221"/>
    </location>
    <ligand>
        <name>Fe cation</name>
        <dbReference type="ChEBI" id="CHEBI:24875"/>
        <label>2</label>
    </ligand>
</feature>
<keyword evidence="6 10" id="KW-0408">Iron</keyword>
<dbReference type="SMART" id="SM00567">
    <property type="entry name" value="EZ_HEAT"/>
    <property type="match status" value="6"/>
</dbReference>
<feature type="binding site" evidence="10">
    <location>
        <position position="98"/>
    </location>
    <ligand>
        <name>Fe cation</name>
        <dbReference type="ChEBI" id="CHEBI:24875"/>
        <label>1</label>
    </ligand>
</feature>
<evidence type="ECO:0000256" key="2">
    <source>
        <dbReference type="ARBA" id="ARBA00005041"/>
    </source>
</evidence>
<evidence type="ECO:0000256" key="7">
    <source>
        <dbReference type="ARBA" id="ARBA00023033"/>
    </source>
</evidence>
<comment type="function">
    <text evidence="9">Catalyzes the hydroxylation of the N(6)-(4-aminobutyl)-L-lysine intermediate produced by deoxyhypusine synthase/DHPS on a critical lysine of the eukaryotic translation initiation factor 5A/eIF-5A. This is the second step of the post-translational modification of that lysine into an unusual amino acid residue named hypusine. Hypusination is unique to mature eIF-5A factor and is essential for its function.</text>
</comment>
<feature type="compositionally biased region" description="Basic and acidic residues" evidence="12">
    <location>
        <begin position="142"/>
        <end position="154"/>
    </location>
</feature>
<dbReference type="InterPro" id="IPR027517">
    <property type="entry name" value="Deoxyhypusine_hydroxylase"/>
</dbReference>
<comment type="caution">
    <text evidence="13">The sequence shown here is derived from an EMBL/GenBank/DDBJ whole genome shotgun (WGS) entry which is preliminary data.</text>
</comment>
<comment type="function">
    <text evidence="10">Catalyzes the hydroxylation of the N(6)-(4-aminobutyl)-L-lysine intermediate to form hypusine, an essential post-translational modification only found in mature eIF-5A factor.</text>
</comment>
<gene>
    <name evidence="10" type="primary">LIA1</name>
    <name evidence="13" type="ORF">INT43_008195</name>
</gene>
<feature type="binding site" evidence="10">
    <location>
        <position position="65"/>
    </location>
    <ligand>
        <name>Fe cation</name>
        <dbReference type="ChEBI" id="CHEBI:24875"/>
        <label>1</label>
    </ligand>
</feature>
<organism evidence="13 14">
    <name type="scientific">Mortierella isabellina</name>
    <name type="common">Filamentous fungus</name>
    <name type="synonym">Umbelopsis isabellina</name>
    <dbReference type="NCBI Taxonomy" id="91625"/>
    <lineage>
        <taxon>Eukaryota</taxon>
        <taxon>Fungi</taxon>
        <taxon>Fungi incertae sedis</taxon>
        <taxon>Mucoromycota</taxon>
        <taxon>Mucoromycotina</taxon>
        <taxon>Umbelopsidomycetes</taxon>
        <taxon>Umbelopsidales</taxon>
        <taxon>Umbelopsidaceae</taxon>
        <taxon>Umbelopsis</taxon>
    </lineage>
</organism>
<comment type="subcellular location">
    <subcellularLocation>
        <location evidence="10">Cytoplasm</location>
    </subcellularLocation>
    <subcellularLocation>
        <location evidence="10">Nucleus</location>
    </subcellularLocation>
</comment>
<keyword evidence="10" id="KW-0963">Cytoplasm</keyword>
<comment type="cofactor">
    <cofactor evidence="10">
        <name>Fe(2+)</name>
        <dbReference type="ChEBI" id="CHEBI:29033"/>
    </cofactor>
    <text evidence="10">Binds 2 Fe(2+) ions per subunit.</text>
</comment>
<evidence type="ECO:0000256" key="3">
    <source>
        <dbReference type="ARBA" id="ARBA00022723"/>
    </source>
</evidence>
<dbReference type="SUPFAM" id="SSF48371">
    <property type="entry name" value="ARM repeat"/>
    <property type="match status" value="1"/>
</dbReference>
<dbReference type="HAMAP" id="MF_03101">
    <property type="entry name" value="Deoxyhypusine_hydroxylase"/>
    <property type="match status" value="1"/>
</dbReference>
<dbReference type="InterPro" id="IPR011989">
    <property type="entry name" value="ARM-like"/>
</dbReference>
<accession>A0A8H7U7N2</accession>
<dbReference type="AlphaFoldDB" id="A0A8H7U7N2"/>
<dbReference type="InterPro" id="IPR004155">
    <property type="entry name" value="PBS_lyase_HEAT"/>
</dbReference>
<dbReference type="InterPro" id="IPR021133">
    <property type="entry name" value="HEAT_type_2"/>
</dbReference>
<dbReference type="Proteomes" id="UP000654370">
    <property type="component" value="Unassembled WGS sequence"/>
</dbReference>
<feature type="binding site" evidence="10">
    <location>
        <position position="222"/>
    </location>
    <ligand>
        <name>Fe cation</name>
        <dbReference type="ChEBI" id="CHEBI:24875"/>
        <label>2</label>
    </ligand>
</feature>
<comment type="catalytic activity">
    <reaction evidence="1 10">
        <text>[eIF5A protein]-deoxyhypusine + AH2 + O2 = [eIF5A protein]-hypusine + A + H2O</text>
        <dbReference type="Rhea" id="RHEA:14101"/>
        <dbReference type="Rhea" id="RHEA-COMP:10144"/>
        <dbReference type="Rhea" id="RHEA-COMP:12592"/>
        <dbReference type="ChEBI" id="CHEBI:13193"/>
        <dbReference type="ChEBI" id="CHEBI:15377"/>
        <dbReference type="ChEBI" id="CHEBI:15379"/>
        <dbReference type="ChEBI" id="CHEBI:17499"/>
        <dbReference type="ChEBI" id="CHEBI:82657"/>
        <dbReference type="ChEBI" id="CHEBI:91175"/>
        <dbReference type="EC" id="1.14.99.29"/>
    </reaction>
</comment>
<dbReference type="InterPro" id="IPR016024">
    <property type="entry name" value="ARM-type_fold"/>
</dbReference>
<keyword evidence="5 10" id="KW-0560">Oxidoreductase</keyword>
<dbReference type="Pfam" id="PF13646">
    <property type="entry name" value="HEAT_2"/>
    <property type="match status" value="2"/>
</dbReference>
<feature type="binding site" evidence="10">
    <location>
        <position position="99"/>
    </location>
    <ligand>
        <name>Fe cation</name>
        <dbReference type="ChEBI" id="CHEBI:24875"/>
        <label>1</label>
    </ligand>
</feature>
<evidence type="ECO:0000256" key="12">
    <source>
        <dbReference type="SAM" id="MobiDB-lite"/>
    </source>
</evidence>
<feature type="binding site" evidence="10">
    <location>
        <position position="255"/>
    </location>
    <ligand>
        <name>Fe cation</name>
        <dbReference type="ChEBI" id="CHEBI:24875"/>
        <label>2</label>
    </ligand>
</feature>
<sequence length="322" mass="35834">MTTVDTLQPTEAKYEEMESMLCNTSGSVPLSERFRILFTLKNIPNDRSVEIIGKALKDDSALLKHELAYVLGQTGNLTSIPILNEVLADAKEHEMVRHEAAEALGALGQLDSLPVLEQYLQDPSTAVAETCELSIAKIKYDNDPKNKEEREKNHSAYSSIDPAPPAVNTQSIPELEAEMTNTKLPLFERYRAMFALRDIGNTEAVESLAKGFNDNSALFRHEIAYVFGQMQHPASVPSLTEVLKRPNEVHMVRHEAAEALGSIATPEVFDLLKEFQTDQEIVVRDSVVVALDMAEYETSGELQYADGLQKDHHDNMHSLKLA</sequence>
<feature type="binding site" evidence="10">
    <location>
        <position position="66"/>
    </location>
    <ligand>
        <name>Fe cation</name>
        <dbReference type="ChEBI" id="CHEBI:24875"/>
        <label>1</label>
    </ligand>
</feature>
<evidence type="ECO:0000256" key="5">
    <source>
        <dbReference type="ARBA" id="ARBA00023002"/>
    </source>
</evidence>
<feature type="repeat" description="HEAT" evidence="11">
    <location>
        <begin position="79"/>
        <end position="119"/>
    </location>
</feature>